<dbReference type="Proteomes" id="UP000241074">
    <property type="component" value="Chromosome"/>
</dbReference>
<dbReference type="PANTHER" id="PTHR43090">
    <property type="entry name" value="1-(5-PHOSPHORIBOSYL)-5-[(5-PHOSPHORIBOSYLAMINO)METHYLIDENEAMINO] IMIDAZOLE-4-CARBOXAMIDE ISOMERASE"/>
    <property type="match status" value="1"/>
</dbReference>
<evidence type="ECO:0000256" key="3">
    <source>
        <dbReference type="ARBA" id="ARBA00005133"/>
    </source>
</evidence>
<keyword evidence="7 9" id="KW-0368">Histidine biosynthesis</keyword>
<dbReference type="InterPro" id="IPR011060">
    <property type="entry name" value="RibuloseP-bd_barrel"/>
</dbReference>
<evidence type="ECO:0000256" key="6">
    <source>
        <dbReference type="ARBA" id="ARBA00022605"/>
    </source>
</evidence>
<dbReference type="FunFam" id="3.20.20.70:FF:000009">
    <property type="entry name" value="1-(5-phosphoribosyl)-5-[(5-phosphoribosylamino)methylideneamino] imidazole-4-carboxamide isomerase"/>
    <property type="match status" value="1"/>
</dbReference>
<evidence type="ECO:0000256" key="2">
    <source>
        <dbReference type="ARBA" id="ARBA00004496"/>
    </source>
</evidence>
<gene>
    <name evidence="9 12" type="primary">hisA</name>
    <name evidence="12" type="ORF">C7S18_06760</name>
</gene>
<keyword evidence="8 9" id="KW-0413">Isomerase</keyword>
<evidence type="ECO:0000256" key="7">
    <source>
        <dbReference type="ARBA" id="ARBA00023102"/>
    </source>
</evidence>
<evidence type="ECO:0000313" key="13">
    <source>
        <dbReference type="Proteomes" id="UP000241074"/>
    </source>
</evidence>
<dbReference type="KEGG" id="xba:C7S18_06760"/>
<dbReference type="InterPro" id="IPR044524">
    <property type="entry name" value="Isoase_HisA-like"/>
</dbReference>
<evidence type="ECO:0000256" key="4">
    <source>
        <dbReference type="ARBA" id="ARBA00009667"/>
    </source>
</evidence>
<accession>A0A2P1PYV8</accession>
<dbReference type="GO" id="GO:0003949">
    <property type="term" value="F:1-(5-phosphoribosyl)-5-[(5-phosphoribosylamino)methylideneamino]imidazole-4-carboxamide isomerase activity"/>
    <property type="evidence" value="ECO:0007669"/>
    <property type="project" value="UniProtKB-UniRule"/>
</dbReference>
<feature type="active site" description="Proton donor" evidence="9">
    <location>
        <position position="129"/>
    </location>
</feature>
<dbReference type="NCBIfam" id="TIGR00007">
    <property type="entry name" value="1-(5-phosphoribosyl)-5-[(5-phosphoribosylamino)methylideneamino]imidazole-4-carboxamide isomerase"/>
    <property type="match status" value="1"/>
</dbReference>
<evidence type="ECO:0000256" key="11">
    <source>
        <dbReference type="RuleBase" id="RU003658"/>
    </source>
</evidence>
<evidence type="ECO:0000256" key="5">
    <source>
        <dbReference type="ARBA" id="ARBA00022490"/>
    </source>
</evidence>
<keyword evidence="5 9" id="KW-0963">Cytoplasm</keyword>
<dbReference type="PANTHER" id="PTHR43090:SF2">
    <property type="entry name" value="1-(5-PHOSPHORIBOSYL)-5-[(5-PHOSPHORIBOSYLAMINO)METHYLIDENEAMINO] IMIDAZOLE-4-CARBOXAMIDE ISOMERASE"/>
    <property type="match status" value="1"/>
</dbReference>
<evidence type="ECO:0000256" key="1">
    <source>
        <dbReference type="ARBA" id="ARBA00000901"/>
    </source>
</evidence>
<dbReference type="InterPro" id="IPR006062">
    <property type="entry name" value="His_biosynth"/>
</dbReference>
<dbReference type="HAMAP" id="MF_01014">
    <property type="entry name" value="HisA"/>
    <property type="match status" value="1"/>
</dbReference>
<comment type="pathway">
    <text evidence="3 9 11">Amino-acid biosynthesis; L-histidine biosynthesis; L-histidine from 5-phospho-alpha-D-ribose 1-diphosphate: step 4/9.</text>
</comment>
<reference evidence="12 13" key="1">
    <citation type="submission" date="2018-03" db="EMBL/GenBank/DDBJ databases">
        <title>Ahniella affigens gen. nov., sp. nov., a gammaproteobacterium isolated from sandy soil near a stream.</title>
        <authorList>
            <person name="Ko Y."/>
            <person name="Kim J.-H."/>
        </authorList>
    </citation>
    <scope>NUCLEOTIDE SEQUENCE [LARGE SCALE GENOMIC DNA]</scope>
    <source>
        <strain evidence="12 13">D13</strain>
    </source>
</reference>
<dbReference type="InterPro" id="IPR013785">
    <property type="entry name" value="Aldolase_TIM"/>
</dbReference>
<keyword evidence="13" id="KW-1185">Reference proteome</keyword>
<reference evidence="12 13" key="2">
    <citation type="submission" date="2018-03" db="EMBL/GenBank/DDBJ databases">
        <authorList>
            <person name="Keele B.F."/>
        </authorList>
    </citation>
    <scope>NUCLEOTIDE SEQUENCE [LARGE SCALE GENOMIC DNA]</scope>
    <source>
        <strain evidence="12 13">D13</strain>
    </source>
</reference>
<protein>
    <recommendedName>
        <fullName evidence="9 11">1-(5-phosphoribosyl)-5-[(5-phosphoribosylamino)methylideneamino] imidazole-4-carboxamide isomerase</fullName>
        <ecNumber evidence="9 11">5.3.1.16</ecNumber>
    </recommendedName>
    <alternativeName>
        <fullName evidence="9">Phosphoribosylformimino-5-aminoimidazole carboxamide ribotide isomerase</fullName>
    </alternativeName>
</protein>
<evidence type="ECO:0000256" key="9">
    <source>
        <dbReference type="HAMAP-Rule" id="MF_01014"/>
    </source>
</evidence>
<proteinExistence type="inferred from homology"/>
<feature type="active site" description="Proton acceptor" evidence="9">
    <location>
        <position position="7"/>
    </location>
</feature>
<organism evidence="12 13">
    <name type="scientific">Ahniella affigens</name>
    <dbReference type="NCBI Taxonomy" id="2021234"/>
    <lineage>
        <taxon>Bacteria</taxon>
        <taxon>Pseudomonadati</taxon>
        <taxon>Pseudomonadota</taxon>
        <taxon>Gammaproteobacteria</taxon>
        <taxon>Lysobacterales</taxon>
        <taxon>Rhodanobacteraceae</taxon>
        <taxon>Ahniella</taxon>
    </lineage>
</organism>
<comment type="similarity">
    <text evidence="4 9 10">Belongs to the HisA/HisF family.</text>
</comment>
<dbReference type="GO" id="GO:0000162">
    <property type="term" value="P:L-tryptophan biosynthetic process"/>
    <property type="evidence" value="ECO:0007669"/>
    <property type="project" value="TreeGrafter"/>
</dbReference>
<comment type="catalytic activity">
    <reaction evidence="1 9 11">
        <text>1-(5-phospho-beta-D-ribosyl)-5-[(5-phospho-beta-D-ribosylamino)methylideneamino]imidazole-4-carboxamide = 5-[(5-phospho-1-deoxy-D-ribulos-1-ylimino)methylamino]-1-(5-phospho-beta-D-ribosyl)imidazole-4-carboxamide</text>
        <dbReference type="Rhea" id="RHEA:15469"/>
        <dbReference type="ChEBI" id="CHEBI:58435"/>
        <dbReference type="ChEBI" id="CHEBI:58525"/>
        <dbReference type="EC" id="5.3.1.16"/>
    </reaction>
</comment>
<name>A0A2P1PYV8_9GAMM</name>
<evidence type="ECO:0000256" key="8">
    <source>
        <dbReference type="ARBA" id="ARBA00023235"/>
    </source>
</evidence>
<evidence type="ECO:0000256" key="10">
    <source>
        <dbReference type="RuleBase" id="RU003657"/>
    </source>
</evidence>
<dbReference type="AlphaFoldDB" id="A0A2P1PYV8"/>
<comment type="subcellular location">
    <subcellularLocation>
        <location evidence="2 9 11">Cytoplasm</location>
    </subcellularLocation>
</comment>
<dbReference type="UniPathway" id="UPA00031">
    <property type="reaction ID" value="UER00009"/>
</dbReference>
<dbReference type="GO" id="GO:0000105">
    <property type="term" value="P:L-histidine biosynthetic process"/>
    <property type="evidence" value="ECO:0007669"/>
    <property type="project" value="UniProtKB-UniRule"/>
</dbReference>
<dbReference type="InterPro" id="IPR023016">
    <property type="entry name" value="HisA/PriA"/>
</dbReference>
<dbReference type="OrthoDB" id="9807749at2"/>
<dbReference type="EC" id="5.3.1.16" evidence="9 11"/>
<dbReference type="EMBL" id="CP027860">
    <property type="protein sequence ID" value="AVQ00024.1"/>
    <property type="molecule type" value="Genomic_DNA"/>
</dbReference>
<dbReference type="GO" id="GO:0005737">
    <property type="term" value="C:cytoplasm"/>
    <property type="evidence" value="ECO:0007669"/>
    <property type="project" value="UniProtKB-SubCell"/>
</dbReference>
<sequence length="241" mass="26967">MRIPAIDLRHQRVVRLRQGDYAQQTVFTDEPQAWVDRFGRDGAKHLHLVDLDAARDGHSTQRELIRDLVYRFPGHVQVGGGIRSEADIELLLAIGASRIVIGSLAIKDPERVSRWGERYGFDRIVIALDTRRDEQNVWRLPVHGWTEDSGFRLSERFADLLGAGFRDFLCTDIDRDGMMAGPNVALYQTLSRVETRARLIASGGISSLDDLRALKTSGVVGCVIGRALLEGKFSLQDALEC</sequence>
<dbReference type="CDD" id="cd04732">
    <property type="entry name" value="HisA"/>
    <property type="match status" value="1"/>
</dbReference>
<evidence type="ECO:0000313" key="12">
    <source>
        <dbReference type="EMBL" id="AVQ00024.1"/>
    </source>
</evidence>
<keyword evidence="6 9" id="KW-0028">Amino-acid biosynthesis</keyword>
<dbReference type="Gene3D" id="3.20.20.70">
    <property type="entry name" value="Aldolase class I"/>
    <property type="match status" value="1"/>
</dbReference>
<dbReference type="Pfam" id="PF00977">
    <property type="entry name" value="His_biosynth"/>
    <property type="match status" value="1"/>
</dbReference>
<dbReference type="SUPFAM" id="SSF51366">
    <property type="entry name" value="Ribulose-phoshate binding barrel"/>
    <property type="match status" value="1"/>
</dbReference>
<dbReference type="InterPro" id="IPR006063">
    <property type="entry name" value="HisA_bact_arch"/>
</dbReference>